<feature type="coiled-coil region" evidence="1">
    <location>
        <begin position="278"/>
        <end position="305"/>
    </location>
</feature>
<dbReference type="EMBL" id="CP141769">
    <property type="protein sequence ID" value="WRS40521.1"/>
    <property type="molecule type" value="Genomic_DNA"/>
</dbReference>
<gene>
    <name evidence="5" type="ORF">VA613_06500</name>
</gene>
<dbReference type="Pfam" id="PF00990">
    <property type="entry name" value="GGDEF"/>
    <property type="match status" value="1"/>
</dbReference>
<evidence type="ECO:0000259" key="4">
    <source>
        <dbReference type="PROSITE" id="PS50887"/>
    </source>
</evidence>
<dbReference type="SUPFAM" id="SSF141868">
    <property type="entry name" value="EAL domain-like"/>
    <property type="match status" value="1"/>
</dbReference>
<dbReference type="PROSITE" id="PS50883">
    <property type="entry name" value="EAL"/>
    <property type="match status" value="1"/>
</dbReference>
<keyword evidence="2" id="KW-0732">Signal</keyword>
<dbReference type="Proteomes" id="UP001334732">
    <property type="component" value="Chromosome"/>
</dbReference>
<dbReference type="SMART" id="SM00267">
    <property type="entry name" value="GGDEF"/>
    <property type="match status" value="1"/>
</dbReference>
<keyword evidence="6" id="KW-1185">Reference proteome</keyword>
<dbReference type="CDD" id="cd01948">
    <property type="entry name" value="EAL"/>
    <property type="match status" value="1"/>
</dbReference>
<feature type="chain" id="PRO_5047117344" evidence="2">
    <location>
        <begin position="23"/>
        <end position="745"/>
    </location>
</feature>
<proteinExistence type="predicted"/>
<reference evidence="5 6" key="1">
    <citation type="submission" date="2023-12" db="EMBL/GenBank/DDBJ databases">
        <title>Thiobacillus sedimentum sp. nov., a chemolithoautotrophic sulfur-oxidizing bacterium isolated from freshwater sediment.</title>
        <authorList>
            <person name="Luo J."/>
            <person name="Dai C."/>
        </authorList>
    </citation>
    <scope>NUCLEOTIDE SEQUENCE [LARGE SCALE GENOMIC DNA]</scope>
    <source>
        <strain evidence="5 6">SCUT-2</strain>
    </source>
</reference>
<keyword evidence="1" id="KW-0175">Coiled coil</keyword>
<dbReference type="Pfam" id="PF00497">
    <property type="entry name" value="SBP_bac_3"/>
    <property type="match status" value="1"/>
</dbReference>
<dbReference type="Gene3D" id="3.40.190.10">
    <property type="entry name" value="Periplasmic binding protein-like II"/>
    <property type="match status" value="2"/>
</dbReference>
<dbReference type="RefSeq" id="WP_324781048.1">
    <property type="nucleotide sequence ID" value="NZ_CP141769.1"/>
</dbReference>
<evidence type="ECO:0000256" key="2">
    <source>
        <dbReference type="SAM" id="SignalP"/>
    </source>
</evidence>
<dbReference type="InterPro" id="IPR000160">
    <property type="entry name" value="GGDEF_dom"/>
</dbReference>
<dbReference type="Gene3D" id="3.30.70.270">
    <property type="match status" value="1"/>
</dbReference>
<dbReference type="InterPro" id="IPR001633">
    <property type="entry name" value="EAL_dom"/>
</dbReference>
<dbReference type="NCBIfam" id="TIGR00254">
    <property type="entry name" value="GGDEF"/>
    <property type="match status" value="1"/>
</dbReference>
<evidence type="ECO:0000256" key="1">
    <source>
        <dbReference type="SAM" id="Coils"/>
    </source>
</evidence>
<feature type="signal peptide" evidence="2">
    <location>
        <begin position="1"/>
        <end position="22"/>
    </location>
</feature>
<dbReference type="SMART" id="SM00052">
    <property type="entry name" value="EAL"/>
    <property type="match status" value="1"/>
</dbReference>
<organism evidence="5 6">
    <name type="scientific">Thiobacillus sedimenti</name>
    <dbReference type="NCBI Taxonomy" id="3110231"/>
    <lineage>
        <taxon>Bacteria</taxon>
        <taxon>Pseudomonadati</taxon>
        <taxon>Pseudomonadota</taxon>
        <taxon>Betaproteobacteria</taxon>
        <taxon>Nitrosomonadales</taxon>
        <taxon>Thiobacillaceae</taxon>
        <taxon>Thiobacillus</taxon>
    </lineage>
</organism>
<dbReference type="PANTHER" id="PTHR44757:SF2">
    <property type="entry name" value="BIOFILM ARCHITECTURE MAINTENANCE PROTEIN MBAA"/>
    <property type="match status" value="1"/>
</dbReference>
<feature type="domain" description="GGDEF" evidence="4">
    <location>
        <begin position="343"/>
        <end position="476"/>
    </location>
</feature>
<dbReference type="InterPro" id="IPR001638">
    <property type="entry name" value="Solute-binding_3/MltF_N"/>
</dbReference>
<evidence type="ECO:0000259" key="3">
    <source>
        <dbReference type="PROSITE" id="PS50883"/>
    </source>
</evidence>
<dbReference type="Gene3D" id="3.20.20.450">
    <property type="entry name" value="EAL domain"/>
    <property type="match status" value="1"/>
</dbReference>
<sequence length="745" mass="82140">MTRRFLLLAWLLWGLAAPAAWAIPVKVGVFDNAPIVATPRDGAPEGIAIDVIRWVAEREGWQVSFVPDSFDHLLSRLDKGEIDLLVGIAYSEERARRFQFTRQSLLANWGMVFRNAQSDIASLPDLKGRRVALMRGSTHSQALVELAAQFDAAFTPVYVDSYAQVLEAVAERRADAGAVNRVFAAVHAHDANVVATSIVYNPIFVHFAAPKQASPALLAALDKHLAALKADPESAYYASLSRWLEAAPAERYPVWLPWAAGGAAGLLGLTLAAAAFLRRQVRRQTGELQQRAEQLQSEIEQRRSAQQHLNRIAYHDSLTELPNREAFRLELDTMLAERQGTEERLALLFIDVDRLKNVNDGLGHGAGDLLLQQVASRLRGVLRAHDYLSRFGGDEFVAIVSDIGESCDAELVASRLLSSLALPIDIGPTHIYSSVSIGIALYPDDATTADTLLKHADTAMYQAKEQGGSRFLFYHAQQTARVVERLTLETRLRQALEQGELTLHYQPIVALDDRRIVGAEALVRWNDPEKGLVMPGAFVPAAEDTGLIVPLGEWVLEAGCAQMRAWQKQGWADDITLAVNVSTRQFEGRRLVQSVERALARTGLAPAHLELEITENVMLIVNDDVRLALAALREMGVRLSLDDFGTGYSSLSYLKQLPFHSLKIDQSFVSRIPGQAGDTQIVTTILALAKGLELETVAEGIETQAQYDFLREHGCEFGQGYLMSRPLDAADFAARLGSRPRRGRR</sequence>
<protein>
    <submittedName>
        <fullName evidence="5">EAL domain-containing protein</fullName>
    </submittedName>
</protein>
<dbReference type="SUPFAM" id="SSF55073">
    <property type="entry name" value="Nucleotide cyclase"/>
    <property type="match status" value="1"/>
</dbReference>
<dbReference type="CDD" id="cd13704">
    <property type="entry name" value="PBP2_HisK"/>
    <property type="match status" value="1"/>
</dbReference>
<evidence type="ECO:0000313" key="5">
    <source>
        <dbReference type="EMBL" id="WRS40521.1"/>
    </source>
</evidence>
<dbReference type="InterPro" id="IPR052155">
    <property type="entry name" value="Biofilm_reg_signaling"/>
</dbReference>
<name>A0ABZ1CML6_9PROT</name>
<dbReference type="InterPro" id="IPR029787">
    <property type="entry name" value="Nucleotide_cyclase"/>
</dbReference>
<accession>A0ABZ1CML6</accession>
<dbReference type="InterPro" id="IPR043128">
    <property type="entry name" value="Rev_trsase/Diguanyl_cyclase"/>
</dbReference>
<dbReference type="SMART" id="SM00062">
    <property type="entry name" value="PBPb"/>
    <property type="match status" value="1"/>
</dbReference>
<dbReference type="SUPFAM" id="SSF53850">
    <property type="entry name" value="Periplasmic binding protein-like II"/>
    <property type="match status" value="1"/>
</dbReference>
<dbReference type="PROSITE" id="PS50887">
    <property type="entry name" value="GGDEF"/>
    <property type="match status" value="1"/>
</dbReference>
<feature type="domain" description="EAL" evidence="3">
    <location>
        <begin position="485"/>
        <end position="740"/>
    </location>
</feature>
<dbReference type="InterPro" id="IPR035919">
    <property type="entry name" value="EAL_sf"/>
</dbReference>
<dbReference type="Pfam" id="PF00563">
    <property type="entry name" value="EAL"/>
    <property type="match status" value="1"/>
</dbReference>
<dbReference type="PANTHER" id="PTHR44757">
    <property type="entry name" value="DIGUANYLATE CYCLASE DGCP"/>
    <property type="match status" value="1"/>
</dbReference>
<evidence type="ECO:0000313" key="6">
    <source>
        <dbReference type="Proteomes" id="UP001334732"/>
    </source>
</evidence>
<dbReference type="CDD" id="cd01949">
    <property type="entry name" value="GGDEF"/>
    <property type="match status" value="1"/>
</dbReference>